<evidence type="ECO:0000256" key="9">
    <source>
        <dbReference type="ARBA" id="ARBA00022884"/>
    </source>
</evidence>
<dbReference type="InterPro" id="IPR035926">
    <property type="entry name" value="NusB-like_sf"/>
</dbReference>
<dbReference type="Gene3D" id="3.30.70.1170">
    <property type="entry name" value="Sun protein, domain 3"/>
    <property type="match status" value="1"/>
</dbReference>
<dbReference type="Pfam" id="PF01189">
    <property type="entry name" value="Methyltr_RsmB-F"/>
    <property type="match status" value="1"/>
</dbReference>
<comment type="caution">
    <text evidence="15">The sequence shown here is derived from an EMBL/GenBank/DDBJ whole genome shotgun (WGS) entry which is preliminary data.</text>
</comment>
<feature type="binding site" evidence="13">
    <location>
        <position position="337"/>
    </location>
    <ligand>
        <name>S-adenosyl-L-methionine</name>
        <dbReference type="ChEBI" id="CHEBI:59789"/>
    </ligand>
</feature>
<dbReference type="EMBL" id="JBBMER010000001">
    <property type="protein sequence ID" value="MEQ2378279.1"/>
    <property type="molecule type" value="Genomic_DNA"/>
</dbReference>
<dbReference type="InterPro" id="IPR029063">
    <property type="entry name" value="SAM-dependent_MTases_sf"/>
</dbReference>
<gene>
    <name evidence="15" type="primary">rsmB</name>
    <name evidence="15" type="ORF">WMO14_00075</name>
</gene>
<comment type="function">
    <text evidence="1">Specifically methylates the cytosine at position 967 (m5C967) of 16S rRNA.</text>
</comment>
<keyword evidence="8 13" id="KW-0949">S-adenosyl-L-methionine</keyword>
<dbReference type="GO" id="GO:0008168">
    <property type="term" value="F:methyltransferase activity"/>
    <property type="evidence" value="ECO:0007669"/>
    <property type="project" value="UniProtKB-KW"/>
</dbReference>
<evidence type="ECO:0000259" key="14">
    <source>
        <dbReference type="PROSITE" id="PS51686"/>
    </source>
</evidence>
<keyword evidence="5" id="KW-0698">rRNA processing</keyword>
<feature type="binding site" evidence="13">
    <location>
        <position position="292"/>
    </location>
    <ligand>
        <name>S-adenosyl-L-methionine</name>
        <dbReference type="ChEBI" id="CHEBI:59789"/>
    </ligand>
</feature>
<evidence type="ECO:0000256" key="11">
    <source>
        <dbReference type="ARBA" id="ARBA00031088"/>
    </source>
</evidence>
<dbReference type="InterPro" id="IPR049560">
    <property type="entry name" value="MeTrfase_RsmB-F_NOP2_cat"/>
</dbReference>
<dbReference type="Proteomes" id="UP001442364">
    <property type="component" value="Unassembled WGS sequence"/>
</dbReference>
<dbReference type="NCBIfam" id="TIGR00563">
    <property type="entry name" value="rsmB"/>
    <property type="match status" value="1"/>
</dbReference>
<feature type="binding site" evidence="13">
    <location>
        <position position="319"/>
    </location>
    <ligand>
        <name>S-adenosyl-L-methionine</name>
        <dbReference type="ChEBI" id="CHEBI:59789"/>
    </ligand>
</feature>
<dbReference type="SUPFAM" id="SSF48013">
    <property type="entry name" value="NusB-like"/>
    <property type="match status" value="1"/>
</dbReference>
<evidence type="ECO:0000256" key="1">
    <source>
        <dbReference type="ARBA" id="ARBA00002724"/>
    </source>
</evidence>
<dbReference type="Pfam" id="PF22458">
    <property type="entry name" value="RsmF-B_ferredox"/>
    <property type="match status" value="1"/>
</dbReference>
<evidence type="ECO:0000256" key="12">
    <source>
        <dbReference type="ARBA" id="ARBA00047283"/>
    </source>
</evidence>
<keyword evidence="7 13" id="KW-0808">Transferase</keyword>
<dbReference type="Gene3D" id="3.40.50.150">
    <property type="entry name" value="Vaccinia Virus protein VP39"/>
    <property type="match status" value="1"/>
</dbReference>
<evidence type="ECO:0000256" key="8">
    <source>
        <dbReference type="ARBA" id="ARBA00022691"/>
    </source>
</evidence>
<evidence type="ECO:0000256" key="13">
    <source>
        <dbReference type="PROSITE-ProRule" id="PRU01023"/>
    </source>
</evidence>
<evidence type="ECO:0000313" key="16">
    <source>
        <dbReference type="Proteomes" id="UP001442364"/>
    </source>
</evidence>
<dbReference type="PRINTS" id="PR02008">
    <property type="entry name" value="RCMTFAMILY"/>
</dbReference>
<keyword evidence="16" id="KW-1185">Reference proteome</keyword>
<sequence length="438" mass="49389">MCMEVNLRAVVLDILEEIESNNEFSHIIINNALLKYQYLDKSKRSFINKLSLGIIESQIELDYIINKYSKTPVKKMKPVIRRIVRMGVYQIIYMDNVPDSAACNEAVKLAVKRGFAGLKGFVNGVLRNISRNKDNIEYPDYNKSPYEYLSVKYSMPMWIIELWSGQMSIDTVKSVLEGMKCEKKTYIRCNTSKASREQIKELLQRENVTVKEVENIPYAYEISDYDYIAGLKSFQDGMYQIQDISSMLAGEYTAPKAGDTIVDVCGAPGGKSINAALKMSEQGDCGRVIARDLSDYKVALIDENIKRLNITNIQTQVYDALDCDESLINKADIVIADLPCSGLGIIGRKPDIKYNASPEKLQSLVDLQRDILKVVSRYVKSGGVLMYSTCTINRAENEDNADWICKESGFTKDGEYHQLLPANNSGMDGFFVARLIKS</sequence>
<evidence type="ECO:0000256" key="5">
    <source>
        <dbReference type="ARBA" id="ARBA00022552"/>
    </source>
</evidence>
<evidence type="ECO:0000313" key="15">
    <source>
        <dbReference type="EMBL" id="MEQ2378279.1"/>
    </source>
</evidence>
<proteinExistence type="inferred from homology"/>
<dbReference type="NCBIfam" id="NF011494">
    <property type="entry name" value="PRK14902.1"/>
    <property type="match status" value="1"/>
</dbReference>
<dbReference type="GO" id="GO:0032259">
    <property type="term" value="P:methylation"/>
    <property type="evidence" value="ECO:0007669"/>
    <property type="project" value="UniProtKB-KW"/>
</dbReference>
<dbReference type="PANTHER" id="PTHR22807:SF53">
    <property type="entry name" value="RIBOSOMAL RNA SMALL SUBUNIT METHYLTRANSFERASE B-RELATED"/>
    <property type="match status" value="1"/>
</dbReference>
<evidence type="ECO:0000256" key="4">
    <source>
        <dbReference type="ARBA" id="ARBA00022490"/>
    </source>
</evidence>
<comment type="catalytic activity">
    <reaction evidence="12">
        <text>cytidine(967) in 16S rRNA + S-adenosyl-L-methionine = 5-methylcytidine(967) in 16S rRNA + S-adenosyl-L-homocysteine + H(+)</text>
        <dbReference type="Rhea" id="RHEA:42748"/>
        <dbReference type="Rhea" id="RHEA-COMP:10219"/>
        <dbReference type="Rhea" id="RHEA-COMP:10220"/>
        <dbReference type="ChEBI" id="CHEBI:15378"/>
        <dbReference type="ChEBI" id="CHEBI:57856"/>
        <dbReference type="ChEBI" id="CHEBI:59789"/>
        <dbReference type="ChEBI" id="CHEBI:74483"/>
        <dbReference type="ChEBI" id="CHEBI:82748"/>
        <dbReference type="EC" id="2.1.1.176"/>
    </reaction>
</comment>
<comment type="similarity">
    <text evidence="13">Belongs to the class I-like SAM-binding methyltransferase superfamily. RsmB/NOP family.</text>
</comment>
<dbReference type="PANTHER" id="PTHR22807">
    <property type="entry name" value="NOP2 YEAST -RELATED NOL1/NOP2/FMU SUN DOMAIN-CONTAINING"/>
    <property type="match status" value="1"/>
</dbReference>
<dbReference type="InterPro" id="IPR006027">
    <property type="entry name" value="NusB_RsmB_TIM44"/>
</dbReference>
<comment type="caution">
    <text evidence="13">Lacks conserved residue(s) required for the propagation of feature annotation.</text>
</comment>
<dbReference type="InterPro" id="IPR054728">
    <property type="entry name" value="RsmB-like_ferredoxin"/>
</dbReference>
<name>A0ABV1BS35_9FIRM</name>
<comment type="subcellular location">
    <subcellularLocation>
        <location evidence="2">Cytoplasm</location>
    </subcellularLocation>
</comment>
<dbReference type="PROSITE" id="PS51686">
    <property type="entry name" value="SAM_MT_RSMB_NOP"/>
    <property type="match status" value="1"/>
</dbReference>
<reference evidence="15 16" key="1">
    <citation type="submission" date="2024-03" db="EMBL/GenBank/DDBJ databases">
        <title>Human intestinal bacterial collection.</title>
        <authorList>
            <person name="Pauvert C."/>
            <person name="Hitch T.C.A."/>
            <person name="Clavel T."/>
        </authorList>
    </citation>
    <scope>NUCLEOTIDE SEQUENCE [LARGE SCALE GENOMIC DNA]</scope>
    <source>
        <strain evidence="15 16">CLA-AA-H255</strain>
    </source>
</reference>
<dbReference type="EC" id="2.1.1.176" evidence="3"/>
<protein>
    <recommendedName>
        <fullName evidence="3">16S rRNA (cytosine(967)-C(5))-methyltransferase</fullName>
        <ecNumber evidence="3">2.1.1.176</ecNumber>
    </recommendedName>
    <alternativeName>
        <fullName evidence="10">16S rRNA m5C967 methyltransferase</fullName>
    </alternativeName>
    <alternativeName>
        <fullName evidence="11">rRNA (cytosine-C(5)-)-methyltransferase RsmB</fullName>
    </alternativeName>
</protein>
<evidence type="ECO:0000256" key="2">
    <source>
        <dbReference type="ARBA" id="ARBA00004496"/>
    </source>
</evidence>
<dbReference type="Gene3D" id="1.10.940.10">
    <property type="entry name" value="NusB-like"/>
    <property type="match status" value="1"/>
</dbReference>
<feature type="domain" description="SAM-dependent MTase RsmB/NOP-type" evidence="14">
    <location>
        <begin position="175"/>
        <end position="438"/>
    </location>
</feature>
<evidence type="ECO:0000256" key="7">
    <source>
        <dbReference type="ARBA" id="ARBA00022679"/>
    </source>
</evidence>
<evidence type="ECO:0000256" key="10">
    <source>
        <dbReference type="ARBA" id="ARBA00030399"/>
    </source>
</evidence>
<organism evidence="15 16">
    <name type="scientific">[Lactobacillus] rogosae</name>
    <dbReference type="NCBI Taxonomy" id="706562"/>
    <lineage>
        <taxon>Bacteria</taxon>
        <taxon>Bacillati</taxon>
        <taxon>Bacillota</taxon>
        <taxon>Clostridia</taxon>
        <taxon>Lachnospirales</taxon>
        <taxon>Lachnospiraceae</taxon>
        <taxon>Lachnospira</taxon>
    </lineage>
</organism>
<dbReference type="InterPro" id="IPR023267">
    <property type="entry name" value="RCMT"/>
</dbReference>
<dbReference type="InterPro" id="IPR001678">
    <property type="entry name" value="MeTrfase_RsmB-F_NOP2_dom"/>
</dbReference>
<dbReference type="Pfam" id="PF01029">
    <property type="entry name" value="NusB"/>
    <property type="match status" value="1"/>
</dbReference>
<accession>A0ABV1BS35</accession>
<keyword evidence="9 13" id="KW-0694">RNA-binding</keyword>
<keyword evidence="4" id="KW-0963">Cytoplasm</keyword>
<dbReference type="CDD" id="cd02440">
    <property type="entry name" value="AdoMet_MTases"/>
    <property type="match status" value="1"/>
</dbReference>
<dbReference type="InterPro" id="IPR004573">
    <property type="entry name" value="rRNA_ssu_MeTfrase_B"/>
</dbReference>
<keyword evidence="6 13" id="KW-0489">Methyltransferase</keyword>
<feature type="active site" description="Nucleophile" evidence="13">
    <location>
        <position position="390"/>
    </location>
</feature>
<evidence type="ECO:0000256" key="6">
    <source>
        <dbReference type="ARBA" id="ARBA00022603"/>
    </source>
</evidence>
<evidence type="ECO:0000256" key="3">
    <source>
        <dbReference type="ARBA" id="ARBA00012140"/>
    </source>
</evidence>
<dbReference type="SUPFAM" id="SSF53335">
    <property type="entry name" value="S-adenosyl-L-methionine-dependent methyltransferases"/>
    <property type="match status" value="1"/>
</dbReference>